<dbReference type="SUPFAM" id="SSF56935">
    <property type="entry name" value="Porins"/>
    <property type="match status" value="1"/>
</dbReference>
<evidence type="ECO:0000256" key="5">
    <source>
        <dbReference type="ARBA" id="ARBA00022496"/>
    </source>
</evidence>
<dbReference type="OrthoDB" id="9763670at2"/>
<evidence type="ECO:0000256" key="7">
    <source>
        <dbReference type="ARBA" id="ARBA00022729"/>
    </source>
</evidence>
<dbReference type="PANTHER" id="PTHR32552">
    <property type="entry name" value="FERRICHROME IRON RECEPTOR-RELATED"/>
    <property type="match status" value="1"/>
</dbReference>
<dbReference type="PROSITE" id="PS52016">
    <property type="entry name" value="TONB_DEPENDENT_REC_3"/>
    <property type="match status" value="1"/>
</dbReference>
<evidence type="ECO:0000256" key="13">
    <source>
        <dbReference type="ARBA" id="ARBA00023237"/>
    </source>
</evidence>
<name>A0A366MRB8_9BACT</name>
<keyword evidence="8" id="KW-0408">Iron</keyword>
<keyword evidence="13 14" id="KW-0998">Cell outer membrane</keyword>
<dbReference type="InterPro" id="IPR036942">
    <property type="entry name" value="Beta-barrel_TonB_sf"/>
</dbReference>
<evidence type="ECO:0000256" key="8">
    <source>
        <dbReference type="ARBA" id="ARBA00023004"/>
    </source>
</evidence>
<keyword evidence="3 14" id="KW-0813">Transport</keyword>
<dbReference type="InterPro" id="IPR010105">
    <property type="entry name" value="TonB_sidphr_rcpt"/>
</dbReference>
<evidence type="ECO:0000256" key="6">
    <source>
        <dbReference type="ARBA" id="ARBA00022692"/>
    </source>
</evidence>
<evidence type="ECO:0000259" key="18">
    <source>
        <dbReference type="Pfam" id="PF07715"/>
    </source>
</evidence>
<comment type="caution">
    <text evidence="19">The sequence shown here is derived from an EMBL/GenBank/DDBJ whole genome shotgun (WGS) entry which is preliminary data.</text>
</comment>
<evidence type="ECO:0000256" key="16">
    <source>
        <dbReference type="SAM" id="SignalP"/>
    </source>
</evidence>
<dbReference type="InterPro" id="IPR039426">
    <property type="entry name" value="TonB-dep_rcpt-like"/>
</dbReference>
<dbReference type="Gene3D" id="2.40.170.20">
    <property type="entry name" value="TonB-dependent receptor, beta-barrel domain"/>
    <property type="match status" value="1"/>
</dbReference>
<keyword evidence="11 14" id="KW-0472">Membrane</keyword>
<comment type="similarity">
    <text evidence="2 14 15">Belongs to the TonB-dependent receptor family.</text>
</comment>
<evidence type="ECO:0000313" key="20">
    <source>
        <dbReference type="Proteomes" id="UP000252669"/>
    </source>
</evidence>
<comment type="subcellular location">
    <subcellularLocation>
        <location evidence="1 14">Cell outer membrane</location>
        <topology evidence="1 14">Multi-pass membrane protein</topology>
    </subcellularLocation>
</comment>
<keyword evidence="5" id="KW-0410">Iron transport</keyword>
<sequence>MLKSKKILFLSLVTSSLLFAEETTKLEEITVSANKMEENIQDVPQSISVISKEDIEQKGFKNIKDVINEIPNMHIDGINQVSFRGLNISNLTTNNPVVIYLDGVPYYSMYDFNASIANVEQIEVLRGAQGTLYGKDAIGGVINIITKSPTNEWKGIIQTEYGNDNTFNAKLNTSGAIIDNKLFAGINGSFNHTDGWIENHYADIDKHANKSNDRKTSGFLLYKPTDNLSAKLTVADDYNKFYDSTFQVPLSKSVNSISRDDGKNANYDVPSYQQMESKSQALNFTYELEKLKFESITTHKKNEMNSQYDLDINTDDKSYSYNSTDTETYTQEFRLSSKNQDIKWLTGIYVDKQDRDTNMGADSDFFTMKSPSSTTDKTYAFFGQTMIPLGKSFELTLGGRYQKIKSDIDLISNTSMMGMNLPSFNYSDEKTWNSFLPKAALTYKINDNLSTYISFSKGYISGGFNTAAQFGSTNENMFEPQKSTNYEVGAKYIGNNFALNAAIFRMDIKDTQVFYYLPTNETITDNAKKSHSQGIEIDGTYFITDNWSISGAVGLIQAKYDEYSDGRAKYDGQKIQNTPKYTANLGISYLADSGIYGRVDFNARGKTNFFDNANTKMVETNGAFITNVKVGYKVGDFDIYAFAKNLTNEDYIDYYSSYGTTSTILLNEPRQFGIGAIYKF</sequence>
<feature type="signal peptide" evidence="16">
    <location>
        <begin position="1"/>
        <end position="20"/>
    </location>
</feature>
<feature type="domain" description="TonB-dependent receptor plug" evidence="18">
    <location>
        <begin position="40"/>
        <end position="141"/>
    </location>
</feature>
<keyword evidence="7 16" id="KW-0732">Signal</keyword>
<dbReference type="RefSeq" id="WP_113895221.1">
    <property type="nucleotide sequence ID" value="NZ_JANJGA010000021.1"/>
</dbReference>
<keyword evidence="20" id="KW-1185">Reference proteome</keyword>
<evidence type="ECO:0000259" key="17">
    <source>
        <dbReference type="Pfam" id="PF00593"/>
    </source>
</evidence>
<evidence type="ECO:0000256" key="14">
    <source>
        <dbReference type="PROSITE-ProRule" id="PRU01360"/>
    </source>
</evidence>
<dbReference type="AlphaFoldDB" id="A0A366MRB8"/>
<reference evidence="19 20" key="1">
    <citation type="submission" date="2017-10" db="EMBL/GenBank/DDBJ databases">
        <title>Genomics of the genus Arcobacter.</title>
        <authorList>
            <person name="Perez-Cataluna A."/>
            <person name="Figueras M.J."/>
        </authorList>
    </citation>
    <scope>NUCLEOTIDE SEQUENCE [LARGE SCALE GENOMIC DNA]</scope>
    <source>
        <strain evidence="19 20">CECT 9230</strain>
    </source>
</reference>
<evidence type="ECO:0000256" key="11">
    <source>
        <dbReference type="ARBA" id="ARBA00023136"/>
    </source>
</evidence>
<keyword evidence="12 19" id="KW-0675">Receptor</keyword>
<evidence type="ECO:0000313" key="19">
    <source>
        <dbReference type="EMBL" id="RBQ28150.1"/>
    </source>
</evidence>
<evidence type="ECO:0000256" key="3">
    <source>
        <dbReference type="ARBA" id="ARBA00022448"/>
    </source>
</evidence>
<keyword evidence="10 15" id="KW-0798">TonB box</keyword>
<evidence type="ECO:0000256" key="1">
    <source>
        <dbReference type="ARBA" id="ARBA00004571"/>
    </source>
</evidence>
<dbReference type="GO" id="GO:0009279">
    <property type="term" value="C:cell outer membrane"/>
    <property type="evidence" value="ECO:0007669"/>
    <property type="project" value="UniProtKB-SubCell"/>
</dbReference>
<feature type="chain" id="PRO_5016586290" evidence="16">
    <location>
        <begin position="21"/>
        <end position="680"/>
    </location>
</feature>
<dbReference type="GO" id="GO:0015343">
    <property type="term" value="F:siderophore-iron transmembrane transporter activity"/>
    <property type="evidence" value="ECO:0007669"/>
    <property type="project" value="InterPro"/>
</dbReference>
<feature type="domain" description="TonB-dependent receptor-like beta-barrel" evidence="17">
    <location>
        <begin position="235"/>
        <end position="646"/>
    </location>
</feature>
<dbReference type="NCBIfam" id="TIGR01783">
    <property type="entry name" value="TonB-siderophor"/>
    <property type="match status" value="1"/>
</dbReference>
<keyword evidence="6 14" id="KW-0812">Transmembrane</keyword>
<dbReference type="Pfam" id="PF07715">
    <property type="entry name" value="Plug"/>
    <property type="match status" value="1"/>
</dbReference>
<proteinExistence type="inferred from homology"/>
<organism evidence="19 20">
    <name type="scientific">Aliarcobacter vitoriensis</name>
    <dbReference type="NCBI Taxonomy" id="2011099"/>
    <lineage>
        <taxon>Bacteria</taxon>
        <taxon>Pseudomonadati</taxon>
        <taxon>Campylobacterota</taxon>
        <taxon>Epsilonproteobacteria</taxon>
        <taxon>Campylobacterales</taxon>
        <taxon>Arcobacteraceae</taxon>
        <taxon>Aliarcobacter</taxon>
    </lineage>
</organism>
<dbReference type="Pfam" id="PF00593">
    <property type="entry name" value="TonB_dep_Rec_b-barrel"/>
    <property type="match status" value="1"/>
</dbReference>
<dbReference type="GO" id="GO:0038023">
    <property type="term" value="F:signaling receptor activity"/>
    <property type="evidence" value="ECO:0007669"/>
    <property type="project" value="InterPro"/>
</dbReference>
<accession>A0A366MRB8</accession>
<dbReference type="PROSITE" id="PS01156">
    <property type="entry name" value="TONB_DEPENDENT_REC_2"/>
    <property type="match status" value="1"/>
</dbReference>
<dbReference type="CDD" id="cd01347">
    <property type="entry name" value="ligand_gated_channel"/>
    <property type="match status" value="1"/>
</dbReference>
<dbReference type="InterPro" id="IPR012910">
    <property type="entry name" value="Plug_dom"/>
</dbReference>
<dbReference type="InterPro" id="IPR000531">
    <property type="entry name" value="Beta-barrel_TonB"/>
</dbReference>
<evidence type="ECO:0000256" key="4">
    <source>
        <dbReference type="ARBA" id="ARBA00022452"/>
    </source>
</evidence>
<evidence type="ECO:0000256" key="12">
    <source>
        <dbReference type="ARBA" id="ARBA00023170"/>
    </source>
</evidence>
<gene>
    <name evidence="19" type="ORF">CRU91_10730</name>
</gene>
<evidence type="ECO:0000256" key="2">
    <source>
        <dbReference type="ARBA" id="ARBA00009810"/>
    </source>
</evidence>
<evidence type="ECO:0000256" key="9">
    <source>
        <dbReference type="ARBA" id="ARBA00023065"/>
    </source>
</evidence>
<dbReference type="InterPro" id="IPR010917">
    <property type="entry name" value="TonB_rcpt_CS"/>
</dbReference>
<protein>
    <submittedName>
        <fullName evidence="19">TonB-dependent siderophore receptor</fullName>
    </submittedName>
</protein>
<evidence type="ECO:0000256" key="15">
    <source>
        <dbReference type="RuleBase" id="RU003357"/>
    </source>
</evidence>
<dbReference type="GO" id="GO:0015891">
    <property type="term" value="P:siderophore transport"/>
    <property type="evidence" value="ECO:0007669"/>
    <property type="project" value="InterPro"/>
</dbReference>
<dbReference type="EMBL" id="PDKB01000022">
    <property type="protein sequence ID" value="RBQ28150.1"/>
    <property type="molecule type" value="Genomic_DNA"/>
</dbReference>
<keyword evidence="9" id="KW-0406">Ion transport</keyword>
<dbReference type="Proteomes" id="UP000252669">
    <property type="component" value="Unassembled WGS sequence"/>
</dbReference>
<keyword evidence="4 14" id="KW-1134">Transmembrane beta strand</keyword>
<evidence type="ECO:0000256" key="10">
    <source>
        <dbReference type="ARBA" id="ARBA00023077"/>
    </source>
</evidence>
<dbReference type="PANTHER" id="PTHR32552:SF81">
    <property type="entry name" value="TONB-DEPENDENT OUTER MEMBRANE RECEPTOR"/>
    <property type="match status" value="1"/>
</dbReference>